<sequence length="92" mass="10707">MRSRRVTLKKVTTDHEHLQRRLASCPSFREWNAIFMKNLWVIAEGSAGHQVQHSETVSRLCGYRPRSIVVGGLVDWDAELWRLNICYGIGRR</sequence>
<dbReference type="Proteomes" id="UP001152562">
    <property type="component" value="Unassembled WGS sequence"/>
</dbReference>
<organism evidence="1 2">
    <name type="scientific">Pieris brassicae</name>
    <name type="common">White butterfly</name>
    <name type="synonym">Large white butterfly</name>
    <dbReference type="NCBI Taxonomy" id="7116"/>
    <lineage>
        <taxon>Eukaryota</taxon>
        <taxon>Metazoa</taxon>
        <taxon>Ecdysozoa</taxon>
        <taxon>Arthropoda</taxon>
        <taxon>Hexapoda</taxon>
        <taxon>Insecta</taxon>
        <taxon>Pterygota</taxon>
        <taxon>Neoptera</taxon>
        <taxon>Endopterygota</taxon>
        <taxon>Lepidoptera</taxon>
        <taxon>Glossata</taxon>
        <taxon>Ditrysia</taxon>
        <taxon>Papilionoidea</taxon>
        <taxon>Pieridae</taxon>
        <taxon>Pierinae</taxon>
        <taxon>Pieris</taxon>
    </lineage>
</organism>
<proteinExistence type="predicted"/>
<accession>A0A9P0TQU9</accession>
<name>A0A9P0TQU9_PIEBR</name>
<evidence type="ECO:0000313" key="1">
    <source>
        <dbReference type="EMBL" id="CAH4036825.1"/>
    </source>
</evidence>
<reference evidence="1" key="1">
    <citation type="submission" date="2022-05" db="EMBL/GenBank/DDBJ databases">
        <authorList>
            <person name="Okamura Y."/>
        </authorList>
    </citation>
    <scope>NUCLEOTIDE SEQUENCE</scope>
</reference>
<comment type="caution">
    <text evidence="1">The sequence shown here is derived from an EMBL/GenBank/DDBJ whole genome shotgun (WGS) entry which is preliminary data.</text>
</comment>
<dbReference type="EMBL" id="CALOZG010000084">
    <property type="protein sequence ID" value="CAH4036825.1"/>
    <property type="molecule type" value="Genomic_DNA"/>
</dbReference>
<keyword evidence="2" id="KW-1185">Reference proteome</keyword>
<evidence type="ECO:0000313" key="2">
    <source>
        <dbReference type="Proteomes" id="UP001152562"/>
    </source>
</evidence>
<dbReference type="AlphaFoldDB" id="A0A9P0TQU9"/>
<gene>
    <name evidence="1" type="ORF">PIBRA_LOCUS12574</name>
</gene>
<protein>
    <submittedName>
        <fullName evidence="1">Uncharacterized protein</fullName>
    </submittedName>
</protein>